<evidence type="ECO:0000313" key="3">
    <source>
        <dbReference type="EMBL" id="MDE1202141.1"/>
    </source>
</evidence>
<evidence type="ECO:0000313" key="6">
    <source>
        <dbReference type="Proteomes" id="UP001296580"/>
    </source>
</evidence>
<organism evidence="4 6">
    <name type="scientific">Mediterraneibacter gnavus</name>
    <name type="common">Ruminococcus gnavus</name>
    <dbReference type="NCBI Taxonomy" id="33038"/>
    <lineage>
        <taxon>Bacteria</taxon>
        <taxon>Bacillati</taxon>
        <taxon>Bacillota</taxon>
        <taxon>Clostridia</taxon>
        <taxon>Lachnospirales</taxon>
        <taxon>Lachnospiraceae</taxon>
        <taxon>Mediterraneibacter</taxon>
    </lineage>
</organism>
<dbReference type="RefSeq" id="WP_009243934.1">
    <property type="nucleotide sequence ID" value="NZ_BAABXJ010000001.1"/>
</dbReference>
<proteinExistence type="predicted"/>
<dbReference type="EMBL" id="JAAIRY010000001">
    <property type="protein sequence ID" value="NSI63852.1"/>
    <property type="molecule type" value="Genomic_DNA"/>
</dbReference>
<sequence length="420" mass="48201">MKKMEKKWPFVFNGIVIFCLILLILGMRWQAKKEESEVLNVTESLQKESEITSFSEEEEAVLYMLSALKKNDLDMALRGCAIDETALQINFVKTAEELPGMQLIDLPAPTSDYSYYFPLTSAEMTKAYIEQFEELSTEIPEIETLEVLEIAEKKEKEREEQLAECLAAQEVSELEIYVKCGEQSYRLGFTAVRYEKNWKIHSLKEGLLYETDIPACVQMEEMREAKKTYVLPNQLTGANYFQAMPISEKTPQRAVEQFIYAIEKGDLTRALAFATTESSQDTSPELLKKQGEYAKELKTMLYGFLGTEDARLYGKSEEQLNKLRGKLNPEYMVYLDLIKVIPIETEENTETVKQYAGLYSYNGKNYLTGYTLCRQEDGWQIQSLSAPALSLESGEVMRLSKEESRKTSEQSVLKAEKNER</sequence>
<dbReference type="Proteomes" id="UP001296580">
    <property type="component" value="Unassembled WGS sequence"/>
</dbReference>
<reference evidence="4" key="1">
    <citation type="journal article" date="2020" name="Cell Host Microbe">
        <title>Functional and Genomic Variation between Human-Derived Isolates of Lachnospiraceae Reveals Inter- and Intra-Species Diversity.</title>
        <authorList>
            <person name="Sorbara M.T."/>
            <person name="Littmann E.R."/>
            <person name="Fontana E."/>
            <person name="Moody T.U."/>
            <person name="Kohout C.E."/>
            <person name="Gjonbalaj M."/>
            <person name="Eaton V."/>
            <person name="Seok R."/>
            <person name="Leiner I.M."/>
            <person name="Pamer E.G."/>
        </authorList>
    </citation>
    <scope>NUCLEOTIDE SEQUENCE</scope>
    <source>
        <strain evidence="5">MSK.11.9</strain>
        <strain evidence="4">MSK.15.32</strain>
    </source>
</reference>
<comment type="caution">
    <text evidence="4">The sequence shown here is derived from an EMBL/GenBank/DDBJ whole genome shotgun (WGS) entry which is preliminary data.</text>
</comment>
<evidence type="ECO:0000313" key="2">
    <source>
        <dbReference type="EMBL" id="MDB8737352.1"/>
    </source>
</evidence>
<protein>
    <submittedName>
        <fullName evidence="4">Uncharacterized protein</fullName>
    </submittedName>
</protein>
<reference evidence="3" key="3">
    <citation type="submission" date="2022-12" db="EMBL/GenBank/DDBJ databases">
        <title>Genome of R. gnavus strain RSHDN_120.</title>
        <authorList>
            <person name="Abdugheni R."/>
        </authorList>
    </citation>
    <scope>NUCLEOTIDE SEQUENCE</scope>
    <source>
        <strain evidence="3">RSHDN_120</strain>
    </source>
</reference>
<evidence type="ECO:0000256" key="1">
    <source>
        <dbReference type="SAM" id="MobiDB-lite"/>
    </source>
</evidence>
<dbReference type="AlphaFoldDB" id="A0A2N5P7C0"/>
<dbReference type="EMBL" id="JAQMLR010000001">
    <property type="protein sequence ID" value="MDB8737352.1"/>
    <property type="molecule type" value="Genomic_DNA"/>
</dbReference>
<reference evidence="2" key="4">
    <citation type="submission" date="2023-01" db="EMBL/GenBank/DDBJ databases">
        <title>Human gut microbiome strain richness.</title>
        <authorList>
            <person name="Chen-Liaw A."/>
        </authorList>
    </citation>
    <scope>NUCLEOTIDE SEQUENCE</scope>
    <source>
        <strain evidence="2">1001217st1_A9_1001217B_191108</strain>
    </source>
</reference>
<reference evidence="4" key="2">
    <citation type="submission" date="2020-02" db="EMBL/GenBank/DDBJ databases">
        <authorList>
            <person name="Littmann E."/>
            <person name="Sorbara M."/>
        </authorList>
    </citation>
    <scope>NUCLEOTIDE SEQUENCE</scope>
    <source>
        <strain evidence="5">MSK.11.9</strain>
        <strain evidence="4">MSK.15.32</strain>
    </source>
</reference>
<accession>A0A2N5P7C0</accession>
<dbReference type="Proteomes" id="UP001211731">
    <property type="component" value="Unassembled WGS sequence"/>
</dbReference>
<dbReference type="EMBL" id="JAAIRV010000004">
    <property type="protein sequence ID" value="NSI57464.1"/>
    <property type="molecule type" value="Genomic_DNA"/>
</dbReference>
<evidence type="ECO:0000313" key="4">
    <source>
        <dbReference type="EMBL" id="NSI57464.1"/>
    </source>
</evidence>
<dbReference type="Proteomes" id="UP001149331">
    <property type="component" value="Unassembled WGS sequence"/>
</dbReference>
<dbReference type="EMBL" id="JAPZEG010000001">
    <property type="protein sequence ID" value="MDE1202141.1"/>
    <property type="molecule type" value="Genomic_DNA"/>
</dbReference>
<dbReference type="Proteomes" id="UP001296581">
    <property type="component" value="Unassembled WGS sequence"/>
</dbReference>
<evidence type="ECO:0000313" key="5">
    <source>
        <dbReference type="EMBL" id="NSI63852.1"/>
    </source>
</evidence>
<feature type="region of interest" description="Disordered" evidence="1">
    <location>
        <begin position="400"/>
        <end position="420"/>
    </location>
</feature>
<name>A0A2N5P7C0_MEDGN</name>
<gene>
    <name evidence="5" type="ORF">G4981_00800</name>
    <name evidence="4" type="ORF">G4993_03495</name>
    <name evidence="3" type="ORF">O4N78_00850</name>
    <name evidence="2" type="ORF">PNU63_00840</name>
</gene>